<accession>A0A2S4N704</accession>
<proteinExistence type="predicted"/>
<dbReference type="AlphaFoldDB" id="A0A2S4N704"/>
<protein>
    <submittedName>
        <fullName evidence="3">Carboxypeptidase-like protein</fullName>
    </submittedName>
</protein>
<gene>
    <name evidence="3" type="ORF">Q361_11050</name>
</gene>
<feature type="coiled-coil region" evidence="1">
    <location>
        <begin position="166"/>
        <end position="193"/>
    </location>
</feature>
<dbReference type="EMBL" id="PQNY01000010">
    <property type="protein sequence ID" value="POS01467.1"/>
    <property type="molecule type" value="Genomic_DNA"/>
</dbReference>
<reference evidence="3 4" key="1">
    <citation type="submission" date="2018-01" db="EMBL/GenBank/DDBJ databases">
        <title>Genomic Encyclopedia of Type Strains, Phase I: the one thousand microbial genomes (KMG-I) project.</title>
        <authorList>
            <person name="Goeker M."/>
        </authorList>
    </citation>
    <scope>NUCLEOTIDE SEQUENCE [LARGE SCALE GENOMIC DNA]</scope>
    <source>
        <strain evidence="3 4">DSM 17960</strain>
    </source>
</reference>
<dbReference type="Proteomes" id="UP000237056">
    <property type="component" value="Unassembled WGS sequence"/>
</dbReference>
<dbReference type="OrthoDB" id="1427655at2"/>
<keyword evidence="3" id="KW-0121">Carboxypeptidase</keyword>
<evidence type="ECO:0000256" key="2">
    <source>
        <dbReference type="SAM" id="SignalP"/>
    </source>
</evidence>
<keyword evidence="3" id="KW-0645">Protease</keyword>
<dbReference type="InterPro" id="IPR008969">
    <property type="entry name" value="CarboxyPept-like_regulatory"/>
</dbReference>
<name>A0A2S4N704_9FLAO</name>
<keyword evidence="3" id="KW-0378">Hydrolase</keyword>
<keyword evidence="2" id="KW-0732">Signal</keyword>
<evidence type="ECO:0000313" key="3">
    <source>
        <dbReference type="EMBL" id="POS01467.1"/>
    </source>
</evidence>
<dbReference type="SUPFAM" id="SSF49464">
    <property type="entry name" value="Carboxypeptidase regulatory domain-like"/>
    <property type="match status" value="1"/>
</dbReference>
<evidence type="ECO:0000256" key="1">
    <source>
        <dbReference type="SAM" id="Coils"/>
    </source>
</evidence>
<dbReference type="RefSeq" id="WP_103726319.1">
    <property type="nucleotide sequence ID" value="NZ_PQNY01000010.1"/>
</dbReference>
<keyword evidence="4" id="KW-1185">Reference proteome</keyword>
<organism evidence="3 4">
    <name type="scientific">Flavobacterium croceum DSM 17960</name>
    <dbReference type="NCBI Taxonomy" id="1121886"/>
    <lineage>
        <taxon>Bacteria</taxon>
        <taxon>Pseudomonadati</taxon>
        <taxon>Bacteroidota</taxon>
        <taxon>Flavobacteriia</taxon>
        <taxon>Flavobacteriales</taxon>
        <taxon>Flavobacteriaceae</taxon>
        <taxon>Flavobacterium</taxon>
    </lineage>
</organism>
<feature type="chain" id="PRO_5015598244" evidence="2">
    <location>
        <begin position="23"/>
        <end position="246"/>
    </location>
</feature>
<sequence>MKLWSYLIFLISISMFSQQTIALNGLITTQRNNSVTQANIVNLSTNATAVSNENGYFTIEVKLNDALKISHIQYEEFYIKIDETTLKNKAITIKLNAKNYELDNVNIVKLDAQKLRIINYTPKKYTVAERRLRTAGQFKPYQLILIPFGGMPLDPVFNAISGRTAMLKKEVEIEKKEKLVEQLNQSYTDAVLQTKYHIPQEYTEGFRYFLAENAEFSNLYKLGNSIKTDLKMSELSVEYLKIINEK</sequence>
<keyword evidence="1" id="KW-0175">Coiled coil</keyword>
<dbReference type="GO" id="GO:0004180">
    <property type="term" value="F:carboxypeptidase activity"/>
    <property type="evidence" value="ECO:0007669"/>
    <property type="project" value="UniProtKB-KW"/>
</dbReference>
<evidence type="ECO:0000313" key="4">
    <source>
        <dbReference type="Proteomes" id="UP000237056"/>
    </source>
</evidence>
<dbReference type="Pfam" id="PF13715">
    <property type="entry name" value="CarbopepD_reg_2"/>
    <property type="match status" value="1"/>
</dbReference>
<feature type="signal peptide" evidence="2">
    <location>
        <begin position="1"/>
        <end position="22"/>
    </location>
</feature>
<comment type="caution">
    <text evidence="3">The sequence shown here is derived from an EMBL/GenBank/DDBJ whole genome shotgun (WGS) entry which is preliminary data.</text>
</comment>